<name>A0A6M3IGY0_9ZZZZ</name>
<reference evidence="1" key="1">
    <citation type="submission" date="2020-03" db="EMBL/GenBank/DDBJ databases">
        <title>The deep terrestrial virosphere.</title>
        <authorList>
            <person name="Holmfeldt K."/>
            <person name="Nilsson E."/>
            <person name="Simone D."/>
            <person name="Lopez-Fernandez M."/>
            <person name="Wu X."/>
            <person name="de Brujin I."/>
            <person name="Lundin D."/>
            <person name="Andersson A."/>
            <person name="Bertilsson S."/>
            <person name="Dopson M."/>
        </authorList>
    </citation>
    <scope>NUCLEOTIDE SEQUENCE</scope>
    <source>
        <strain evidence="1">MM415B01812</strain>
    </source>
</reference>
<organism evidence="1">
    <name type="scientific">viral metagenome</name>
    <dbReference type="NCBI Taxonomy" id="1070528"/>
    <lineage>
        <taxon>unclassified sequences</taxon>
        <taxon>metagenomes</taxon>
        <taxon>organismal metagenomes</taxon>
    </lineage>
</organism>
<evidence type="ECO:0000313" key="1">
    <source>
        <dbReference type="EMBL" id="QJA56644.1"/>
    </source>
</evidence>
<sequence>MKVNCYGVPKKQWQKWSGRGQSMFNQICREMKKQELICHPQTKNLPLNQWETIIWNTAWLAANAADGYKTEVVT</sequence>
<dbReference type="EMBL" id="MT141231">
    <property type="protein sequence ID" value="QJA56644.1"/>
    <property type="molecule type" value="Genomic_DNA"/>
</dbReference>
<dbReference type="AlphaFoldDB" id="A0A6M3IGY0"/>
<protein>
    <submittedName>
        <fullName evidence="1">Uncharacterized protein</fullName>
    </submittedName>
</protein>
<gene>
    <name evidence="1" type="ORF">MM415B01812_0013</name>
</gene>
<accession>A0A6M3IGY0</accession>
<proteinExistence type="predicted"/>